<name>A0A7W5V0E5_9ACTN</name>
<gene>
    <name evidence="3" type="ORF">FHR33_001220</name>
</gene>
<evidence type="ECO:0000259" key="2">
    <source>
        <dbReference type="Pfam" id="PF00155"/>
    </source>
</evidence>
<keyword evidence="1 3" id="KW-0808">Transferase</keyword>
<dbReference type="InterPro" id="IPR004839">
    <property type="entry name" value="Aminotransferase_I/II_large"/>
</dbReference>
<dbReference type="InterPro" id="IPR015422">
    <property type="entry name" value="PyrdxlP-dep_Trfase_small"/>
</dbReference>
<dbReference type="InterPro" id="IPR015421">
    <property type="entry name" value="PyrdxlP-dep_Trfase_major"/>
</dbReference>
<dbReference type="GeneID" id="95387788"/>
<dbReference type="RefSeq" id="WP_183644587.1">
    <property type="nucleotide sequence ID" value="NZ_BAAAXX010000047.1"/>
</dbReference>
<dbReference type="Pfam" id="PF00155">
    <property type="entry name" value="Aminotran_1_2"/>
    <property type="match status" value="1"/>
</dbReference>
<dbReference type="Proteomes" id="UP000579945">
    <property type="component" value="Unassembled WGS sequence"/>
</dbReference>
<reference evidence="3 4" key="1">
    <citation type="submission" date="2020-08" db="EMBL/GenBank/DDBJ databases">
        <title>Sequencing the genomes of 1000 actinobacteria strains.</title>
        <authorList>
            <person name="Klenk H.-P."/>
        </authorList>
    </citation>
    <scope>NUCLEOTIDE SEQUENCE [LARGE SCALE GENOMIC DNA]</scope>
    <source>
        <strain evidence="3 4">DSM 44320</strain>
    </source>
</reference>
<evidence type="ECO:0000313" key="3">
    <source>
        <dbReference type="EMBL" id="MBB3725360.1"/>
    </source>
</evidence>
<dbReference type="Gene3D" id="3.40.640.10">
    <property type="entry name" value="Type I PLP-dependent aspartate aminotransferase-like (Major domain)"/>
    <property type="match status" value="1"/>
</dbReference>
<dbReference type="EMBL" id="JACIBV010000001">
    <property type="protein sequence ID" value="MBB3725360.1"/>
    <property type="molecule type" value="Genomic_DNA"/>
</dbReference>
<dbReference type="GO" id="GO:0030170">
    <property type="term" value="F:pyridoxal phosphate binding"/>
    <property type="evidence" value="ECO:0007669"/>
    <property type="project" value="InterPro"/>
</dbReference>
<keyword evidence="1 3" id="KW-0032">Aminotransferase</keyword>
<dbReference type="PROSITE" id="PS00105">
    <property type="entry name" value="AA_TRANSFER_CLASS_1"/>
    <property type="match status" value="1"/>
</dbReference>
<dbReference type="GO" id="GO:0008483">
    <property type="term" value="F:transaminase activity"/>
    <property type="evidence" value="ECO:0007669"/>
    <property type="project" value="UniProtKB-KW"/>
</dbReference>
<dbReference type="EC" id="2.6.1.-" evidence="1"/>
<accession>A0A7W5V0E5</accession>
<comment type="cofactor">
    <cofactor evidence="1">
        <name>pyridoxal 5'-phosphate</name>
        <dbReference type="ChEBI" id="CHEBI:597326"/>
    </cofactor>
</comment>
<dbReference type="PANTHER" id="PTHR43510">
    <property type="entry name" value="AMINOTRANSFERASE FUNCTION, HYPOTHETICAL (EUROFUNG)"/>
    <property type="match status" value="1"/>
</dbReference>
<dbReference type="InterPro" id="IPR015424">
    <property type="entry name" value="PyrdxlP-dep_Trfase"/>
</dbReference>
<organism evidence="3 4">
    <name type="scientific">Nonomuraea dietziae</name>
    <dbReference type="NCBI Taxonomy" id="65515"/>
    <lineage>
        <taxon>Bacteria</taxon>
        <taxon>Bacillati</taxon>
        <taxon>Actinomycetota</taxon>
        <taxon>Actinomycetes</taxon>
        <taxon>Streptosporangiales</taxon>
        <taxon>Streptosporangiaceae</taxon>
        <taxon>Nonomuraea</taxon>
    </lineage>
</organism>
<proteinExistence type="inferred from homology"/>
<comment type="caution">
    <text evidence="3">The sequence shown here is derived from an EMBL/GenBank/DDBJ whole genome shotgun (WGS) entry which is preliminary data.</text>
</comment>
<feature type="domain" description="Aminotransferase class I/classII large" evidence="2">
    <location>
        <begin position="2"/>
        <end position="287"/>
    </location>
</feature>
<keyword evidence="4" id="KW-1185">Reference proteome</keyword>
<dbReference type="CDD" id="cd00609">
    <property type="entry name" value="AAT_like"/>
    <property type="match status" value="1"/>
</dbReference>
<comment type="similarity">
    <text evidence="1">Belongs to the class-I pyridoxal-phosphate-dependent aminotransferase family.</text>
</comment>
<dbReference type="InterPro" id="IPR004838">
    <property type="entry name" value="NHTrfase_class1_PyrdxlP-BS"/>
</dbReference>
<sequence>MLVTVGASEANAAIVDALCRPGDRVVVMEPGYRQVWGLALNRGCEVVAFELDAERGWAPDLEQLRRVATPGTRLIYVCNPNNPTGYILTEEEMAEIVGIAEDCGAWLVADEVYRGSERLTDRETPSFVGMTDRVIGVGSLSKSYGLSGLRIGWAVCRHPELAHLWRRHEYFAIATGRLDNHLAECALRASTRERLFERNRTCVRRGYELFSSWLEGQDGRLTALAPMASALAFVRYECDLPSVEVGDLFRRKASVLVAPGVFFGREGWFRINIGMDTGYLSQALDALSPVVAELR</sequence>
<dbReference type="AlphaFoldDB" id="A0A7W5V0E5"/>
<evidence type="ECO:0000256" key="1">
    <source>
        <dbReference type="RuleBase" id="RU000481"/>
    </source>
</evidence>
<dbReference type="Gene3D" id="3.90.1150.10">
    <property type="entry name" value="Aspartate Aminotransferase, domain 1"/>
    <property type="match status" value="1"/>
</dbReference>
<evidence type="ECO:0000313" key="4">
    <source>
        <dbReference type="Proteomes" id="UP000579945"/>
    </source>
</evidence>
<dbReference type="PANTHER" id="PTHR43510:SF1">
    <property type="entry name" value="AMINOTRANSFERASE FUNCTION, HYPOTHETICAL (EUROFUNG)"/>
    <property type="match status" value="1"/>
</dbReference>
<dbReference type="SUPFAM" id="SSF53383">
    <property type="entry name" value="PLP-dependent transferases"/>
    <property type="match status" value="1"/>
</dbReference>
<protein>
    <recommendedName>
        <fullName evidence="1">Aminotransferase</fullName>
        <ecNumber evidence="1">2.6.1.-</ecNumber>
    </recommendedName>
</protein>